<dbReference type="Proteomes" id="UP000800041">
    <property type="component" value="Unassembled WGS sequence"/>
</dbReference>
<feature type="compositionally biased region" description="Basic and acidic residues" evidence="1">
    <location>
        <begin position="103"/>
        <end position="114"/>
    </location>
</feature>
<accession>A0A6G1GXK7</accession>
<gene>
    <name evidence="3" type="ORF">K402DRAFT_405140</name>
</gene>
<keyword evidence="4" id="KW-1185">Reference proteome</keyword>
<dbReference type="AlphaFoldDB" id="A0A6G1GXK7"/>
<dbReference type="EMBL" id="ML977161">
    <property type="protein sequence ID" value="KAF1985693.1"/>
    <property type="molecule type" value="Genomic_DNA"/>
</dbReference>
<feature type="region of interest" description="Disordered" evidence="1">
    <location>
        <begin position="423"/>
        <end position="451"/>
    </location>
</feature>
<keyword evidence="2" id="KW-0472">Membrane</keyword>
<name>A0A6G1GXK7_9PEZI</name>
<keyword evidence="2" id="KW-1133">Transmembrane helix</keyword>
<proteinExistence type="predicted"/>
<feature type="region of interest" description="Disordered" evidence="1">
    <location>
        <begin position="49"/>
        <end position="117"/>
    </location>
</feature>
<feature type="region of interest" description="Disordered" evidence="1">
    <location>
        <begin position="147"/>
        <end position="215"/>
    </location>
</feature>
<evidence type="ECO:0000256" key="2">
    <source>
        <dbReference type="SAM" id="Phobius"/>
    </source>
</evidence>
<organism evidence="3 4">
    <name type="scientific">Aulographum hederae CBS 113979</name>
    <dbReference type="NCBI Taxonomy" id="1176131"/>
    <lineage>
        <taxon>Eukaryota</taxon>
        <taxon>Fungi</taxon>
        <taxon>Dikarya</taxon>
        <taxon>Ascomycota</taxon>
        <taxon>Pezizomycotina</taxon>
        <taxon>Dothideomycetes</taxon>
        <taxon>Pleosporomycetidae</taxon>
        <taxon>Aulographales</taxon>
        <taxon>Aulographaceae</taxon>
    </lineage>
</organism>
<evidence type="ECO:0000256" key="1">
    <source>
        <dbReference type="SAM" id="MobiDB-lite"/>
    </source>
</evidence>
<feature type="region of interest" description="Disordered" evidence="1">
    <location>
        <begin position="1"/>
        <end position="33"/>
    </location>
</feature>
<feature type="region of interest" description="Disordered" evidence="1">
    <location>
        <begin position="347"/>
        <end position="380"/>
    </location>
</feature>
<protein>
    <submittedName>
        <fullName evidence="3">Uncharacterized protein</fullName>
    </submittedName>
</protein>
<evidence type="ECO:0000313" key="4">
    <source>
        <dbReference type="Proteomes" id="UP000800041"/>
    </source>
</evidence>
<keyword evidence="2" id="KW-0812">Transmembrane</keyword>
<feature type="compositionally biased region" description="Polar residues" evidence="1">
    <location>
        <begin position="49"/>
        <end position="69"/>
    </location>
</feature>
<sequence>MSNIAPGLPMPTFDSIRLRDSTSSERRGSRLETLQTSVRSLLSEIHMATPSNASGPSSLYSATPRQPSMFNHRPSTRERSRDEPLLPLHLPTNGSTISLTRRSSSEESQERRAYTEYSPMTQPSAWYTPSIPPVSRASFGLLHLPQPSPAVLTPGQTHFADRHPADRPYHPEESTEPRRGRSTSNSSRRAPVDPEITELASTVRRSTRKRRKRGDTGRFGLIRQHAWVQRGSARGWCGMAKGRTRTKCFACVGSGVFLAMFLAIYLTLALTHPHLGQEIHVLFILLILGTTIFFCHALIRLVMLSMRPPPPRRRRHQGIPEMLGPGGYEPAVPIRVILARDEEILEPDDEEAQGIQRGSDALRSAEAEAQQPPEKGPKIPPPAYGLWRSSVRLNPTLLHWARAPSPAPPTQEEITIARLGNHPIQNKDADNNGSAGGSSGPRPPSYISDDGVGYVVHAAPRSTVIYEDGAGPMDGPGFRIEEMRTGEVHPALR</sequence>
<feature type="transmembrane region" description="Helical" evidence="2">
    <location>
        <begin position="280"/>
        <end position="303"/>
    </location>
</feature>
<feature type="compositionally biased region" description="Basic and acidic residues" evidence="1">
    <location>
        <begin position="75"/>
        <end position="84"/>
    </location>
</feature>
<feature type="compositionally biased region" description="Basic and acidic residues" evidence="1">
    <location>
        <begin position="16"/>
        <end position="30"/>
    </location>
</feature>
<reference evidence="3" key="1">
    <citation type="journal article" date="2020" name="Stud. Mycol.">
        <title>101 Dothideomycetes genomes: a test case for predicting lifestyles and emergence of pathogens.</title>
        <authorList>
            <person name="Haridas S."/>
            <person name="Albert R."/>
            <person name="Binder M."/>
            <person name="Bloem J."/>
            <person name="Labutti K."/>
            <person name="Salamov A."/>
            <person name="Andreopoulos B."/>
            <person name="Baker S."/>
            <person name="Barry K."/>
            <person name="Bills G."/>
            <person name="Bluhm B."/>
            <person name="Cannon C."/>
            <person name="Castanera R."/>
            <person name="Culley D."/>
            <person name="Daum C."/>
            <person name="Ezra D."/>
            <person name="Gonzalez J."/>
            <person name="Henrissat B."/>
            <person name="Kuo A."/>
            <person name="Liang C."/>
            <person name="Lipzen A."/>
            <person name="Lutzoni F."/>
            <person name="Magnuson J."/>
            <person name="Mondo S."/>
            <person name="Nolan M."/>
            <person name="Ohm R."/>
            <person name="Pangilinan J."/>
            <person name="Park H.-J."/>
            <person name="Ramirez L."/>
            <person name="Alfaro M."/>
            <person name="Sun H."/>
            <person name="Tritt A."/>
            <person name="Yoshinaga Y."/>
            <person name="Zwiers L.-H."/>
            <person name="Turgeon B."/>
            <person name="Goodwin S."/>
            <person name="Spatafora J."/>
            <person name="Crous P."/>
            <person name="Grigoriev I."/>
        </authorList>
    </citation>
    <scope>NUCLEOTIDE SEQUENCE</scope>
    <source>
        <strain evidence="3">CBS 113979</strain>
    </source>
</reference>
<evidence type="ECO:0000313" key="3">
    <source>
        <dbReference type="EMBL" id="KAF1985693.1"/>
    </source>
</evidence>
<feature type="compositionally biased region" description="Basic and acidic residues" evidence="1">
    <location>
        <begin position="159"/>
        <end position="179"/>
    </location>
</feature>
<feature type="transmembrane region" description="Helical" evidence="2">
    <location>
        <begin position="248"/>
        <end position="268"/>
    </location>
</feature>
<dbReference type="OrthoDB" id="5417811at2759"/>